<evidence type="ECO:0000313" key="16">
    <source>
        <dbReference type="EMBL" id="CCC68567.1"/>
    </source>
</evidence>
<sequence>MRAFPAYLRSMTTAMASSSATLPPIIKLTPIEKDICKLLNDYTLHYNQTHLDIKEPLTLRITGGWVRDKLLGQGSHDLDIAINIMSGESFARGLNEYLTKHYARYGIKPHSIHKIDKNPEKSKHLETATTKLFDIEVDFVNLRAEEYTELSRIPITKFGTPEEDALRRDATLNALFYNIQENQIEDFTRKGLTDLKNGILRTPLPARKTFLDDPLRVLRLIRFASRFNFTIEDNVLKEMSNPEINAAFITKISRERVGNEMEKILIGNNPILGLSLIQQAHLENAIFFWHNDPSIIECNETSNKEQMQTIQKIYQEGILNKHLLKVIDNYQLLLSRSPILQSHILNNNTFKQNFILASSLLPFATLRIIALPKKKLNNTCYVSESIIKEGLKMNKLDAKIVSQTVENVSKHKALIKEFVQNSNSLQRSKLGTYLRSYSGHWEIVHFVALLEEFINLQSNDDHTAIELFKDYNSFYSFILDQGLKNCHEMKPLIDGKKMLKVLNMKAGPWMSELNNNIIVWQFDNPNGTEAQLLEYIKTVLPVT</sequence>
<dbReference type="GO" id="GO:0000166">
    <property type="term" value="F:nucleotide binding"/>
    <property type="evidence" value="ECO:0007669"/>
    <property type="project" value="UniProtKB-KW"/>
</dbReference>
<reference key="2">
    <citation type="submission" date="2011-08" db="EMBL/GenBank/DDBJ databases">
        <title>Genome sequence of Naumovozyma castellii.</title>
        <authorList>
            <person name="Gordon J.L."/>
            <person name="Armisen D."/>
            <person name="Proux-Wera E."/>
            <person name="OhEigeartaigh S.S."/>
            <person name="Byrne K.P."/>
            <person name="Wolfe K.H."/>
        </authorList>
    </citation>
    <scope>NUCLEOTIDE SEQUENCE</scope>
    <source>
        <strain>Type strain:CBS 4309</strain>
    </source>
</reference>
<evidence type="ECO:0000259" key="15">
    <source>
        <dbReference type="Pfam" id="PF12627"/>
    </source>
</evidence>
<dbReference type="OMA" id="WQKFLDH"/>
<dbReference type="KEGG" id="ncs:NCAS_0B04830"/>
<dbReference type="AlphaFoldDB" id="G0V9F1"/>
<feature type="domain" description="Poly A polymerase head" evidence="14">
    <location>
        <begin position="59"/>
        <end position="201"/>
    </location>
</feature>
<feature type="domain" description="tRNA nucleotidyltransferase/poly(A) polymerase RNA and SrmB- binding" evidence="15">
    <location>
        <begin position="228"/>
        <end position="287"/>
    </location>
</feature>
<reference evidence="16 17" key="1">
    <citation type="journal article" date="2011" name="Proc. Natl. Acad. Sci. U.S.A.">
        <title>Evolutionary erosion of yeast sex chromosomes by mating-type switching accidents.</title>
        <authorList>
            <person name="Gordon J.L."/>
            <person name="Armisen D."/>
            <person name="Proux-Wera E."/>
            <person name="Oheigeartaigh S.S."/>
            <person name="Byrne K.P."/>
            <person name="Wolfe K.H."/>
        </authorList>
    </citation>
    <scope>NUCLEOTIDE SEQUENCE [LARGE SCALE GENOMIC DNA]</scope>
    <source>
        <strain evidence="17">ATCC 76901 / BCRC 22586 / CBS 4309 / NBRC 1992 / NRRL Y-12630</strain>
    </source>
</reference>
<dbReference type="Pfam" id="PF12627">
    <property type="entry name" value="PolyA_pol_RNAbd"/>
    <property type="match status" value="1"/>
</dbReference>
<dbReference type="CDD" id="cd05398">
    <property type="entry name" value="NT_ClassII-CCAase"/>
    <property type="match status" value="1"/>
</dbReference>
<dbReference type="GO" id="GO:0003723">
    <property type="term" value="F:RNA binding"/>
    <property type="evidence" value="ECO:0007669"/>
    <property type="project" value="UniProtKB-KW"/>
</dbReference>
<evidence type="ECO:0000256" key="13">
    <source>
        <dbReference type="RuleBase" id="RU003953"/>
    </source>
</evidence>
<dbReference type="InterPro" id="IPR043519">
    <property type="entry name" value="NT_sf"/>
</dbReference>
<keyword evidence="17" id="KW-1185">Reference proteome</keyword>
<dbReference type="FunCoup" id="G0V9F1">
    <property type="interactions" value="156"/>
</dbReference>
<evidence type="ECO:0000256" key="11">
    <source>
        <dbReference type="ARBA" id="ARBA00080500"/>
    </source>
</evidence>
<dbReference type="GO" id="GO:0004810">
    <property type="term" value="F:CCA tRNA nucleotidyltransferase activity"/>
    <property type="evidence" value="ECO:0007669"/>
    <property type="project" value="UniProtKB-EC"/>
</dbReference>
<dbReference type="EC" id="2.7.7.72" evidence="7"/>
<dbReference type="GeneID" id="96902125"/>
<dbReference type="Proteomes" id="UP000001640">
    <property type="component" value="Chromosome 2"/>
</dbReference>
<evidence type="ECO:0000256" key="6">
    <source>
        <dbReference type="ARBA" id="ARBA00056517"/>
    </source>
</evidence>
<protein>
    <recommendedName>
        <fullName evidence="8">CCA tRNA nucleotidyltransferase, mitochondrial</fullName>
        <ecNumber evidence="7">2.7.7.72</ecNumber>
    </recommendedName>
    <alternativeName>
        <fullName evidence="10">CCA-adding enzyme</fullName>
    </alternativeName>
    <alternativeName>
        <fullName evidence="9">tRNA CCA-pyrophosphorylase</fullName>
    </alternativeName>
    <alternativeName>
        <fullName evidence="11">tRNA adenylyltransferase</fullName>
    </alternativeName>
    <alternativeName>
        <fullName evidence="12">tRNA nucleotidyltransferase</fullName>
    </alternativeName>
</protein>
<evidence type="ECO:0000256" key="8">
    <source>
        <dbReference type="ARBA" id="ARBA00072969"/>
    </source>
</evidence>
<evidence type="ECO:0000256" key="9">
    <source>
        <dbReference type="ARBA" id="ARBA00076038"/>
    </source>
</evidence>
<dbReference type="EMBL" id="HE576753">
    <property type="protein sequence ID" value="CCC68567.1"/>
    <property type="molecule type" value="Genomic_DNA"/>
</dbReference>
<dbReference type="STRING" id="1064592.G0V9F1"/>
<dbReference type="Pfam" id="PF01743">
    <property type="entry name" value="PolyA_pol"/>
    <property type="match status" value="1"/>
</dbReference>
<evidence type="ECO:0000256" key="7">
    <source>
        <dbReference type="ARBA" id="ARBA00066885"/>
    </source>
</evidence>
<evidence type="ECO:0000313" key="17">
    <source>
        <dbReference type="Proteomes" id="UP000001640"/>
    </source>
</evidence>
<keyword evidence="2 13" id="KW-0808">Transferase</keyword>
<proteinExistence type="inferred from homology"/>
<accession>G0V9F1</accession>
<evidence type="ECO:0000256" key="12">
    <source>
        <dbReference type="ARBA" id="ARBA00082324"/>
    </source>
</evidence>
<keyword evidence="4 13" id="KW-0694">RNA-binding</keyword>
<evidence type="ECO:0000256" key="1">
    <source>
        <dbReference type="ARBA" id="ARBA00007265"/>
    </source>
</evidence>
<dbReference type="SUPFAM" id="SSF81301">
    <property type="entry name" value="Nucleotidyltransferase"/>
    <property type="match status" value="1"/>
</dbReference>
<gene>
    <name evidence="16" type="primary">NCAS0B04830</name>
    <name evidence="16" type="ordered locus">NCAS_0B04830</name>
</gene>
<dbReference type="Gene3D" id="3.30.460.10">
    <property type="entry name" value="Beta Polymerase, domain 2"/>
    <property type="match status" value="1"/>
</dbReference>
<comment type="similarity">
    <text evidence="1 13">Belongs to the tRNA nucleotidyltransferase/poly(A) polymerase family.</text>
</comment>
<dbReference type="eggNOG" id="KOG2159">
    <property type="taxonomic scope" value="Eukaryota"/>
</dbReference>
<comment type="function">
    <text evidence="6">Nucleotidyltransferase that catalyzes the addition and repair of the essential 3'-terminal CCA sequence in tRNAs, which is necessary for the attachment of amino acids to the 3' terminus of tRNA molecules, using CTP and ATP as substrates. tRNA 3'-terminal CCA addition is required both for tRNA processing and repair. Also involved in tRNA surveillance by mediating tandem CCA addition to generate a CCACCA at the 3' terminus of unstable tRNAs. While stable tRNAs receive only 3'-terminal CCA, unstable tRNAs are marked with CCACCA and rapidly degraded. The structural flexibility of RNA controls the choice between CCA versus CCACCA addition: following the first CCA addition cycle, nucleotide-binding to the active site triggers a clockwise screw motion, producing torque on the RNA. This ejects stable RNAs, whereas unstable RNAs are refolded while bound to the enzyme and subjected to a second CCA catalytic cycle.</text>
</comment>
<dbReference type="RefSeq" id="XP_003674939.1">
    <property type="nucleotide sequence ID" value="XM_003674891.1"/>
</dbReference>
<dbReference type="InParanoid" id="G0V9F1"/>
<keyword evidence="3" id="KW-0547">Nucleotide-binding</keyword>
<dbReference type="GO" id="GO:0005759">
    <property type="term" value="C:mitochondrial matrix"/>
    <property type="evidence" value="ECO:0007669"/>
    <property type="project" value="EnsemblFungi"/>
</dbReference>
<name>G0V9F1_NAUCA</name>
<evidence type="ECO:0000256" key="5">
    <source>
        <dbReference type="ARBA" id="ARBA00050431"/>
    </source>
</evidence>
<dbReference type="HOGENOM" id="CLU_019592_2_1_1"/>
<dbReference type="InterPro" id="IPR002646">
    <property type="entry name" value="PolA_pol_head_dom"/>
</dbReference>
<evidence type="ECO:0000256" key="2">
    <source>
        <dbReference type="ARBA" id="ARBA00022679"/>
    </source>
</evidence>
<dbReference type="PANTHER" id="PTHR13734:SF5">
    <property type="entry name" value="CCA TRNA NUCLEOTIDYLTRANSFERASE, MITOCHONDRIAL"/>
    <property type="match status" value="1"/>
</dbReference>
<dbReference type="InterPro" id="IPR032828">
    <property type="entry name" value="PolyA_RNA-bd"/>
</dbReference>
<comment type="catalytic activity">
    <reaction evidence="5">
        <text>a tRNA precursor + 2 CTP + ATP = a tRNA with a 3' CCA end + 3 diphosphate</text>
        <dbReference type="Rhea" id="RHEA:14433"/>
        <dbReference type="Rhea" id="RHEA-COMP:10465"/>
        <dbReference type="Rhea" id="RHEA-COMP:10468"/>
        <dbReference type="ChEBI" id="CHEBI:30616"/>
        <dbReference type="ChEBI" id="CHEBI:33019"/>
        <dbReference type="ChEBI" id="CHEBI:37563"/>
        <dbReference type="ChEBI" id="CHEBI:74896"/>
        <dbReference type="ChEBI" id="CHEBI:83071"/>
        <dbReference type="EC" id="2.7.7.72"/>
    </reaction>
</comment>
<evidence type="ECO:0000256" key="4">
    <source>
        <dbReference type="ARBA" id="ARBA00022884"/>
    </source>
</evidence>
<dbReference type="PANTHER" id="PTHR13734">
    <property type="entry name" value="TRNA-NUCLEOTIDYLTRANSFERASE"/>
    <property type="match status" value="1"/>
</dbReference>
<organism evidence="16 17">
    <name type="scientific">Naumovozyma castellii</name>
    <name type="common">Yeast</name>
    <name type="synonym">Saccharomyces castellii</name>
    <dbReference type="NCBI Taxonomy" id="27288"/>
    <lineage>
        <taxon>Eukaryota</taxon>
        <taxon>Fungi</taxon>
        <taxon>Dikarya</taxon>
        <taxon>Ascomycota</taxon>
        <taxon>Saccharomycotina</taxon>
        <taxon>Saccharomycetes</taxon>
        <taxon>Saccharomycetales</taxon>
        <taxon>Saccharomycetaceae</taxon>
        <taxon>Naumovozyma</taxon>
    </lineage>
</organism>
<dbReference type="OrthoDB" id="445712at2759"/>
<dbReference type="FunFam" id="3.30.460.10:FF:000019">
    <property type="entry name" value="tRNA nucleotidyltransferase cca2"/>
    <property type="match status" value="1"/>
</dbReference>
<dbReference type="GO" id="GO:0001680">
    <property type="term" value="P:tRNA 3'-terminal CCA addition"/>
    <property type="evidence" value="ECO:0007669"/>
    <property type="project" value="EnsemblFungi"/>
</dbReference>
<dbReference type="SUPFAM" id="SSF81891">
    <property type="entry name" value="Poly A polymerase C-terminal region-like"/>
    <property type="match status" value="1"/>
</dbReference>
<dbReference type="GO" id="GO:0052929">
    <property type="term" value="F:ATP:3'-cytidine-cytidine-tRNA adenylyltransferase activity"/>
    <property type="evidence" value="ECO:0007669"/>
    <property type="project" value="EnsemblFungi"/>
</dbReference>
<evidence type="ECO:0000256" key="10">
    <source>
        <dbReference type="ARBA" id="ARBA00077436"/>
    </source>
</evidence>
<dbReference type="Gene3D" id="1.10.3090.10">
    <property type="entry name" value="cca-adding enzyme, domain 2"/>
    <property type="match status" value="1"/>
</dbReference>
<evidence type="ECO:0000259" key="14">
    <source>
        <dbReference type="Pfam" id="PF01743"/>
    </source>
</evidence>
<dbReference type="GO" id="GO:0052927">
    <property type="term" value="F:CC tRNA cytidylyltransferase activity"/>
    <property type="evidence" value="ECO:0007669"/>
    <property type="project" value="EnsemblFungi"/>
</dbReference>
<evidence type="ECO:0000256" key="3">
    <source>
        <dbReference type="ARBA" id="ARBA00022741"/>
    </source>
</evidence>